<keyword evidence="1" id="KW-0132">Cell division</keyword>
<proteinExistence type="predicted"/>
<dbReference type="Gene3D" id="3.30.160.880">
    <property type="entry name" value="Cell division protein ZapA protomer, N-terminal domain"/>
    <property type="match status" value="1"/>
</dbReference>
<accession>A0ABU1JNG3</accession>
<evidence type="ECO:0000313" key="1">
    <source>
        <dbReference type="EMBL" id="MDR6289857.1"/>
    </source>
</evidence>
<dbReference type="SUPFAM" id="SSF102829">
    <property type="entry name" value="Cell division protein ZapA-like"/>
    <property type="match status" value="1"/>
</dbReference>
<dbReference type="GO" id="GO:0051301">
    <property type="term" value="P:cell division"/>
    <property type="evidence" value="ECO:0007669"/>
    <property type="project" value="UniProtKB-KW"/>
</dbReference>
<dbReference type="Pfam" id="PF05164">
    <property type="entry name" value="ZapA"/>
    <property type="match status" value="1"/>
</dbReference>
<sequence length="111" mass="12264">MARVEITLNNRVYPIACEDGQEGRVRDVAAFLEERIREIQGSVRSVTDMHLMVMVGLMLGDELLDLRDEKRVPAPLPVAPPPGPLEDPALAARLQKLADRIEAIAARVETP</sequence>
<gene>
    <name evidence="1" type="ORF">E9232_002378</name>
</gene>
<dbReference type="Proteomes" id="UP001262410">
    <property type="component" value="Unassembled WGS sequence"/>
</dbReference>
<protein>
    <submittedName>
        <fullName evidence="1">Cell division protein ZapA</fullName>
    </submittedName>
</protein>
<dbReference type="InterPro" id="IPR007838">
    <property type="entry name" value="Cell_div_ZapA-like"/>
</dbReference>
<keyword evidence="2" id="KW-1185">Reference proteome</keyword>
<evidence type="ECO:0000313" key="2">
    <source>
        <dbReference type="Proteomes" id="UP001262410"/>
    </source>
</evidence>
<name>A0ABU1JNG3_9PROT</name>
<dbReference type="InterPro" id="IPR036192">
    <property type="entry name" value="Cell_div_ZapA-like_sf"/>
</dbReference>
<keyword evidence="1" id="KW-0131">Cell cycle</keyword>
<dbReference type="InterPro" id="IPR042233">
    <property type="entry name" value="Cell_div_ZapA_N"/>
</dbReference>
<dbReference type="EMBL" id="JAVDPW010000004">
    <property type="protein sequence ID" value="MDR6289857.1"/>
    <property type="molecule type" value="Genomic_DNA"/>
</dbReference>
<organism evidence="1 2">
    <name type="scientific">Inquilinus ginsengisoli</name>
    <dbReference type="NCBI Taxonomy" id="363840"/>
    <lineage>
        <taxon>Bacteria</taxon>
        <taxon>Pseudomonadati</taxon>
        <taxon>Pseudomonadota</taxon>
        <taxon>Alphaproteobacteria</taxon>
        <taxon>Rhodospirillales</taxon>
        <taxon>Rhodospirillaceae</taxon>
        <taxon>Inquilinus</taxon>
    </lineage>
</organism>
<reference evidence="1 2" key="1">
    <citation type="submission" date="2023-07" db="EMBL/GenBank/DDBJ databases">
        <title>Sorghum-associated microbial communities from plants grown in Nebraska, USA.</title>
        <authorList>
            <person name="Schachtman D."/>
        </authorList>
    </citation>
    <scope>NUCLEOTIDE SEQUENCE [LARGE SCALE GENOMIC DNA]</scope>
    <source>
        <strain evidence="1 2">584</strain>
    </source>
</reference>
<comment type="caution">
    <text evidence="1">The sequence shown here is derived from an EMBL/GenBank/DDBJ whole genome shotgun (WGS) entry which is preliminary data.</text>
</comment>
<dbReference type="RefSeq" id="WP_309794201.1">
    <property type="nucleotide sequence ID" value="NZ_JAVDPW010000004.1"/>
</dbReference>